<evidence type="ECO:0000256" key="1">
    <source>
        <dbReference type="SAM" id="MobiDB-lite"/>
    </source>
</evidence>
<sequence length="62" mass="7141">MEITPPQKKQPRRDRSYLRLESPPGLGGKGSGAREKEKNPRPPKQHNLHIIHEKEELPLLLN</sequence>
<accession>A0A098QU88</accession>
<proteinExistence type="predicted"/>
<dbReference type="AlphaFoldDB" id="A0A098QU88"/>
<feature type="compositionally biased region" description="Basic and acidic residues" evidence="1">
    <location>
        <begin position="50"/>
        <end position="62"/>
    </location>
</feature>
<organism evidence="2 3">
    <name type="scientific">Spirochaeta lutea</name>
    <dbReference type="NCBI Taxonomy" id="1480694"/>
    <lineage>
        <taxon>Bacteria</taxon>
        <taxon>Pseudomonadati</taxon>
        <taxon>Spirochaetota</taxon>
        <taxon>Spirochaetia</taxon>
        <taxon>Spirochaetales</taxon>
        <taxon>Spirochaetaceae</taxon>
        <taxon>Spirochaeta</taxon>
    </lineage>
</organism>
<reference evidence="2 3" key="1">
    <citation type="submission" date="2014-05" db="EMBL/GenBank/DDBJ databases">
        <title>De novo Genome Sequence of Spirocheata sp.</title>
        <authorList>
            <person name="Shivani Y."/>
            <person name="Subhash Y."/>
            <person name="Tushar L."/>
            <person name="Sasikala C."/>
            <person name="Ramana C.V."/>
        </authorList>
    </citation>
    <scope>NUCLEOTIDE SEQUENCE [LARGE SCALE GENOMIC DNA]</scope>
    <source>
        <strain evidence="2 3">JC230</strain>
    </source>
</reference>
<gene>
    <name evidence="2" type="ORF">DC28_11375</name>
</gene>
<comment type="caution">
    <text evidence="2">The sequence shown here is derived from an EMBL/GenBank/DDBJ whole genome shotgun (WGS) entry which is preliminary data.</text>
</comment>
<protein>
    <submittedName>
        <fullName evidence="2">Uncharacterized protein</fullName>
    </submittedName>
</protein>
<feature type="region of interest" description="Disordered" evidence="1">
    <location>
        <begin position="1"/>
        <end position="62"/>
    </location>
</feature>
<name>A0A098QU88_9SPIO</name>
<evidence type="ECO:0000313" key="3">
    <source>
        <dbReference type="Proteomes" id="UP000029692"/>
    </source>
</evidence>
<dbReference type="EMBL" id="JNUP01000066">
    <property type="protein sequence ID" value="KGE71395.1"/>
    <property type="molecule type" value="Genomic_DNA"/>
</dbReference>
<keyword evidence="3" id="KW-1185">Reference proteome</keyword>
<evidence type="ECO:0000313" key="2">
    <source>
        <dbReference type="EMBL" id="KGE71395.1"/>
    </source>
</evidence>
<dbReference type="Proteomes" id="UP000029692">
    <property type="component" value="Unassembled WGS sequence"/>
</dbReference>